<feature type="transmembrane region" description="Helical" evidence="4">
    <location>
        <begin position="489"/>
        <end position="507"/>
    </location>
</feature>
<dbReference type="EMBL" id="CAJOAX010001700">
    <property type="protein sequence ID" value="CAF3738442.1"/>
    <property type="molecule type" value="Genomic_DNA"/>
</dbReference>
<sequence>MSSSNENIVLSAIGTRTILNLVCKFLFRFLHFILNGLILRRIDGNIIGIANVRLQLLYTTILFLSREAFRRTVPKLNHVRSIHHYINLIWFIIPIGLGIILFALPLTLFTRTDGAEKYPFYYQACSFYALAAFIELLSEPFYLLATVTLNYHINIYIEMFASTIGFTIQAILIYKNRESALYYYGFGYILYSLLITLSYYIYFLSRKKEERTRLFLISSFKDLIIKPTHPYTDQKLLNETVTFFWQGIWMKILTEGERYIMSLFNLISYKDQAIFDTINNLGSLLPRLIFSTLEESAYAYFQQTLSRTKITKDQHIQDDQMLVHARQDDLYHQEQSSPSEQKTIKLNALTFYNYLLRFVIIISLLVITFAIPYSRTLLSLYGGSNLSQSSAPSLLRLYSIYILFLAINGITEAFSQATMSIKELKNYRHLISIFALIYLGIFYILIIQIGIYGIIIANCLNMLLRIITNTYYIKKYFDGILWSKPFQYSYYYLLTLILTGSICYYSEQWFNNILIHLFLGMLYKTSEEKSNEYNSTIDQENENQGEIIVSRSSSQSIQHPLPDKREALRLNNLPSTTLCAYVNHKVTLCKPITRSKAISCAPITFNRATQTLLDDQTPPISLLPIPVGLVTPLPLALGTTDCPVPVPIPIPVPFPLFFVVNDQKFQDYEIYLQKLKDILPTNDDDSQLLAYAQTLFPNDDILGLGKFNPKSSPLDEVEDADLHIVGRGSNGNNQIEQELTAGDNVLNKLVFEFEDFDLSTMALTGGEQHLNTTAGNSPEKIEYLMRQEDAKYILKWHFGVKLFRAWIESKNKPIRQRLFQQNARIRNLSSSNDIDNNLSKRLYRSDLLLYRADELNTGLCLFLKEIRDLYDGDSIYYLCLGIQHYLRENRSLSSTRRLNQGHFYRTESIFFDSTFIQFQSKLHSILVRFCHSRDPSRPLSMRGPTSSNIDDRPSRIEEELLWEAKQLGAHTPWVLLNTILYFNTKYFFLKTVNEHQVLSFSNVRRHYKRNVGPHGEEYGKSVYLRYYPPSTTIHGMEEQQLIYEQAENYDDPLRCPVKLFEFYLTKCPESVKCRQDVLYLLPEATCVPESPLWFSSQALPASTMDHMLTRIKTVRDVNDIHLSMSQTSFDNNNNQGRS</sequence>
<dbReference type="GO" id="GO:0006488">
    <property type="term" value="P:dolichol-linked oligosaccharide biosynthetic process"/>
    <property type="evidence" value="ECO:0007669"/>
    <property type="project" value="InterPro"/>
</dbReference>
<evidence type="ECO:0000313" key="9">
    <source>
        <dbReference type="Proteomes" id="UP000663823"/>
    </source>
</evidence>
<feature type="domain" description="ZMYM2-like/QRICH1 C-terminal" evidence="5">
    <location>
        <begin position="953"/>
        <end position="1112"/>
    </location>
</feature>
<dbReference type="Proteomes" id="UP000663874">
    <property type="component" value="Unassembled WGS sequence"/>
</dbReference>
<dbReference type="InterPro" id="IPR057926">
    <property type="entry name" value="QRICH1_dom"/>
</dbReference>
<feature type="transmembrane region" description="Helical" evidence="4">
    <location>
        <begin position="354"/>
        <end position="374"/>
    </location>
</feature>
<organism evidence="7 9">
    <name type="scientific">Rotaria sordida</name>
    <dbReference type="NCBI Taxonomy" id="392033"/>
    <lineage>
        <taxon>Eukaryota</taxon>
        <taxon>Metazoa</taxon>
        <taxon>Spiralia</taxon>
        <taxon>Gnathifera</taxon>
        <taxon>Rotifera</taxon>
        <taxon>Eurotatoria</taxon>
        <taxon>Bdelloidea</taxon>
        <taxon>Philodinida</taxon>
        <taxon>Philodinidae</taxon>
        <taxon>Rotaria</taxon>
    </lineage>
</organism>
<feature type="transmembrane region" description="Helical" evidence="4">
    <location>
        <begin position="45"/>
        <end position="64"/>
    </location>
</feature>
<keyword evidence="4" id="KW-0472">Membrane</keyword>
<dbReference type="Pfam" id="PF04506">
    <property type="entry name" value="Rft-1"/>
    <property type="match status" value="1"/>
</dbReference>
<name>A0A818XEA1_9BILA</name>
<feature type="transmembrane region" description="Helical" evidence="4">
    <location>
        <begin position="394"/>
        <end position="415"/>
    </location>
</feature>
<feature type="transmembrane region" description="Helical" evidence="4">
    <location>
        <begin position="85"/>
        <end position="108"/>
    </location>
</feature>
<keyword evidence="2" id="KW-0597">Phosphoprotein</keyword>
<dbReference type="Pfam" id="PF12012">
    <property type="entry name" value="DUF3504"/>
    <property type="match status" value="1"/>
</dbReference>
<evidence type="ECO:0000256" key="1">
    <source>
        <dbReference type="ARBA" id="ARBA00022499"/>
    </source>
</evidence>
<dbReference type="InterPro" id="IPR051284">
    <property type="entry name" value="ZnF_MYMT-QRICH1"/>
</dbReference>
<keyword evidence="1" id="KW-1017">Isopeptide bond</keyword>
<evidence type="ECO:0000259" key="6">
    <source>
        <dbReference type="Pfam" id="PF25561"/>
    </source>
</evidence>
<dbReference type="PANTHER" id="PTHR45736:SF1">
    <property type="entry name" value="WITHOUT CHILDREN, ISOFORM B"/>
    <property type="match status" value="1"/>
</dbReference>
<reference evidence="7" key="1">
    <citation type="submission" date="2021-02" db="EMBL/GenBank/DDBJ databases">
        <authorList>
            <person name="Nowell W R."/>
        </authorList>
    </citation>
    <scope>NUCLEOTIDE SEQUENCE</scope>
</reference>
<evidence type="ECO:0000313" key="7">
    <source>
        <dbReference type="EMBL" id="CAF3738442.1"/>
    </source>
</evidence>
<accession>A0A818XEA1</accession>
<feature type="transmembrane region" description="Helical" evidence="4">
    <location>
        <begin position="427"/>
        <end position="445"/>
    </location>
</feature>
<gene>
    <name evidence="8" type="ORF">FNK824_LOCUS15041</name>
    <name evidence="7" type="ORF">OTI717_LOCUS14869</name>
</gene>
<dbReference type="PANTHER" id="PTHR45736">
    <property type="entry name" value="ZINC FINGER MYM-TYPE PROTEIN"/>
    <property type="match status" value="1"/>
</dbReference>
<evidence type="ECO:0000256" key="2">
    <source>
        <dbReference type="ARBA" id="ARBA00022553"/>
    </source>
</evidence>
<comment type="caution">
    <text evidence="7">The sequence shown here is derived from an EMBL/GenBank/DDBJ whole genome shotgun (WGS) entry which is preliminary data.</text>
</comment>
<evidence type="ECO:0000256" key="4">
    <source>
        <dbReference type="SAM" id="Phobius"/>
    </source>
</evidence>
<feature type="domain" description="QRICH1-like" evidence="6">
    <location>
        <begin position="794"/>
        <end position="929"/>
    </location>
</feature>
<dbReference type="InterPro" id="IPR021893">
    <property type="entry name" value="ZMYM2-like_C"/>
</dbReference>
<evidence type="ECO:0000259" key="5">
    <source>
        <dbReference type="Pfam" id="PF12012"/>
    </source>
</evidence>
<feature type="transmembrane region" description="Helical" evidence="4">
    <location>
        <begin position="155"/>
        <end position="174"/>
    </location>
</feature>
<keyword evidence="4" id="KW-1133">Transmembrane helix</keyword>
<dbReference type="Proteomes" id="UP000663823">
    <property type="component" value="Unassembled WGS sequence"/>
</dbReference>
<feature type="transmembrane region" description="Helical" evidence="4">
    <location>
        <begin position="180"/>
        <end position="203"/>
    </location>
</feature>
<evidence type="ECO:0000256" key="3">
    <source>
        <dbReference type="ARBA" id="ARBA00022843"/>
    </source>
</evidence>
<proteinExistence type="predicted"/>
<dbReference type="InterPro" id="IPR007594">
    <property type="entry name" value="RFT1"/>
</dbReference>
<evidence type="ECO:0000313" key="8">
    <source>
        <dbReference type="EMBL" id="CAF3801640.1"/>
    </source>
</evidence>
<keyword evidence="4" id="KW-0812">Transmembrane</keyword>
<dbReference type="EMBL" id="CAJOBE010002133">
    <property type="protein sequence ID" value="CAF3801640.1"/>
    <property type="molecule type" value="Genomic_DNA"/>
</dbReference>
<evidence type="ECO:0008006" key="10">
    <source>
        <dbReference type="Google" id="ProtNLM"/>
    </source>
</evidence>
<dbReference type="GO" id="GO:0016020">
    <property type="term" value="C:membrane"/>
    <property type="evidence" value="ECO:0007669"/>
    <property type="project" value="InterPro"/>
</dbReference>
<keyword evidence="3" id="KW-0832">Ubl conjugation</keyword>
<feature type="transmembrane region" description="Helical" evidence="4">
    <location>
        <begin position="120"/>
        <end position="143"/>
    </location>
</feature>
<dbReference type="Pfam" id="PF25561">
    <property type="entry name" value="QRICH1"/>
    <property type="match status" value="1"/>
</dbReference>
<dbReference type="AlphaFoldDB" id="A0A818XEA1"/>
<protein>
    <recommendedName>
        <fullName evidence="10">Protein RFT1 homolog</fullName>
    </recommendedName>
</protein>
<feature type="transmembrane region" description="Helical" evidence="4">
    <location>
        <begin position="451"/>
        <end position="468"/>
    </location>
</feature>